<evidence type="ECO:0000259" key="2">
    <source>
        <dbReference type="Pfam" id="PF20842"/>
    </source>
</evidence>
<reference evidence="3 4" key="1">
    <citation type="submission" date="2016-07" db="EMBL/GenBank/DDBJ databases">
        <title>Pervasive Adenine N6-methylation of Active Genes in Fungi.</title>
        <authorList>
            <consortium name="DOE Joint Genome Institute"/>
            <person name="Mondo S.J."/>
            <person name="Dannebaum R.O."/>
            <person name="Kuo R.C."/>
            <person name="Labutti K."/>
            <person name="Haridas S."/>
            <person name="Kuo A."/>
            <person name="Salamov A."/>
            <person name="Ahrendt S.R."/>
            <person name="Lipzen A."/>
            <person name="Sullivan W."/>
            <person name="Andreopoulos W.B."/>
            <person name="Clum A."/>
            <person name="Lindquist E."/>
            <person name="Daum C."/>
            <person name="Ramamoorthy G.K."/>
            <person name="Gryganskyi A."/>
            <person name="Culley D."/>
            <person name="Magnuson J.K."/>
            <person name="James T.Y."/>
            <person name="O'Malley M.A."/>
            <person name="Stajich J.E."/>
            <person name="Spatafora J.W."/>
            <person name="Visel A."/>
            <person name="Grigoriev I.V."/>
        </authorList>
    </citation>
    <scope>NUCLEOTIDE SEQUENCE [LARGE SCALE GENOMIC DNA]</scope>
    <source>
        <strain evidence="3 4">68-887.2</strain>
    </source>
</reference>
<comment type="caution">
    <text evidence="3">The sequence shown here is derived from an EMBL/GenBank/DDBJ whole genome shotgun (WGS) entry which is preliminary data.</text>
</comment>
<dbReference type="AlphaFoldDB" id="A0A1Y2AQS5"/>
<protein>
    <recommendedName>
        <fullName evidence="2">Rax2-like second domain-containing protein</fullName>
    </recommendedName>
</protein>
<dbReference type="OrthoDB" id="2503993at2759"/>
<proteinExistence type="predicted"/>
<feature type="domain" description="Rax2-like second" evidence="2">
    <location>
        <begin position="272"/>
        <end position="405"/>
    </location>
</feature>
<dbReference type="EMBL" id="MCFC01000069">
    <property type="protein sequence ID" value="ORY24305.1"/>
    <property type="molecule type" value="Genomic_DNA"/>
</dbReference>
<dbReference type="Pfam" id="PF20842">
    <property type="entry name" value="Rax2_2"/>
    <property type="match status" value="1"/>
</dbReference>
<dbReference type="InterPro" id="IPR048266">
    <property type="entry name" value="Rax2-like_second"/>
</dbReference>
<gene>
    <name evidence="3" type="ORF">BCR39DRAFT_326154</name>
</gene>
<name>A0A1Y2AQS5_9TREE</name>
<dbReference type="STRING" id="71784.A0A1Y2AQS5"/>
<feature type="chain" id="PRO_5013096025" description="Rax2-like second domain-containing protein" evidence="1">
    <location>
        <begin position="28"/>
        <end position="418"/>
    </location>
</feature>
<keyword evidence="1" id="KW-0732">Signal</keyword>
<evidence type="ECO:0000313" key="3">
    <source>
        <dbReference type="EMBL" id="ORY24305.1"/>
    </source>
</evidence>
<sequence>MSRNPPISISIPFLFTLLSPYLMPTMASTPAPSSIPQVDFSRMGSVGLGGSFSGLDWWSSSSPFASSSTSATFSTDGDTVFVRQANGSYAVLGSTNSGGTINALCWSNSSASDSSNGTLYIGGSFSSIGSTSSSNIVACSLSDNTFQSLSDGVSGPVNTLYCDNTNSEVWVGGSFNSSGNLALWSIASSAWTEIPFGGLNGPVEDISSNGSSIYFSGAFTTSYLSNSSSLVNTTSNFTSAQSAPSNTSTVGHSGYLTPVTMPSISSSAGNLTITAGPSTNQKQYSDADVLLCPGRGTWLAENNTVAQVDVKGYNYWIATGARVANAHVEGRGATAFCITSLPDNTQLNMTYTDPTTGKNETCWEYCPLSTDATIGAQDFLFTDGPRNLTGLQMELKRWIGDGPGLSSVQLLSDGEVCL</sequence>
<organism evidence="3 4">
    <name type="scientific">Naematelia encephala</name>
    <dbReference type="NCBI Taxonomy" id="71784"/>
    <lineage>
        <taxon>Eukaryota</taxon>
        <taxon>Fungi</taxon>
        <taxon>Dikarya</taxon>
        <taxon>Basidiomycota</taxon>
        <taxon>Agaricomycotina</taxon>
        <taxon>Tremellomycetes</taxon>
        <taxon>Tremellales</taxon>
        <taxon>Naemateliaceae</taxon>
        <taxon>Naematelia</taxon>
    </lineage>
</organism>
<dbReference type="SUPFAM" id="SSF63829">
    <property type="entry name" value="Calcium-dependent phosphotriesterase"/>
    <property type="match status" value="1"/>
</dbReference>
<dbReference type="PANTHER" id="PTHR31778:SF2">
    <property type="entry name" value="BUD SITE SELECTION PROTEIN RAX2"/>
    <property type="match status" value="1"/>
</dbReference>
<evidence type="ECO:0000256" key="1">
    <source>
        <dbReference type="SAM" id="SignalP"/>
    </source>
</evidence>
<dbReference type="Proteomes" id="UP000193986">
    <property type="component" value="Unassembled WGS sequence"/>
</dbReference>
<keyword evidence="4" id="KW-1185">Reference proteome</keyword>
<dbReference type="PANTHER" id="PTHR31778">
    <property type="entry name" value="BUD SITE SELECTION PROTEIN RAX2"/>
    <property type="match status" value="1"/>
</dbReference>
<feature type="signal peptide" evidence="1">
    <location>
        <begin position="1"/>
        <end position="27"/>
    </location>
</feature>
<accession>A0A1Y2AQS5</accession>
<evidence type="ECO:0000313" key="4">
    <source>
        <dbReference type="Proteomes" id="UP000193986"/>
    </source>
</evidence>
<dbReference type="InParanoid" id="A0A1Y2AQS5"/>
<dbReference type="GO" id="GO:1902929">
    <property type="term" value="C:plasma membrane of growing cell tip"/>
    <property type="evidence" value="ECO:0007669"/>
    <property type="project" value="TreeGrafter"/>
</dbReference>